<name>A0A5C3QU02_9AGAR</name>
<evidence type="ECO:0000313" key="2">
    <source>
        <dbReference type="Proteomes" id="UP000305067"/>
    </source>
</evidence>
<proteinExistence type="predicted"/>
<gene>
    <name evidence="1" type="ORF">BDV98DRAFT_590671</name>
</gene>
<dbReference type="AlphaFoldDB" id="A0A5C3QU02"/>
<protein>
    <submittedName>
        <fullName evidence="1">Uncharacterized protein</fullName>
    </submittedName>
</protein>
<dbReference type="Proteomes" id="UP000305067">
    <property type="component" value="Unassembled WGS sequence"/>
</dbReference>
<evidence type="ECO:0000313" key="1">
    <source>
        <dbReference type="EMBL" id="TFL03779.1"/>
    </source>
</evidence>
<organism evidence="1 2">
    <name type="scientific">Pterulicium gracile</name>
    <dbReference type="NCBI Taxonomy" id="1884261"/>
    <lineage>
        <taxon>Eukaryota</taxon>
        <taxon>Fungi</taxon>
        <taxon>Dikarya</taxon>
        <taxon>Basidiomycota</taxon>
        <taxon>Agaricomycotina</taxon>
        <taxon>Agaricomycetes</taxon>
        <taxon>Agaricomycetidae</taxon>
        <taxon>Agaricales</taxon>
        <taxon>Pleurotineae</taxon>
        <taxon>Pterulaceae</taxon>
        <taxon>Pterulicium</taxon>
    </lineage>
</organism>
<reference evidence="1 2" key="1">
    <citation type="journal article" date="2019" name="Nat. Ecol. Evol.">
        <title>Megaphylogeny resolves global patterns of mushroom evolution.</title>
        <authorList>
            <person name="Varga T."/>
            <person name="Krizsan K."/>
            <person name="Foldi C."/>
            <person name="Dima B."/>
            <person name="Sanchez-Garcia M."/>
            <person name="Sanchez-Ramirez S."/>
            <person name="Szollosi G.J."/>
            <person name="Szarkandi J.G."/>
            <person name="Papp V."/>
            <person name="Albert L."/>
            <person name="Andreopoulos W."/>
            <person name="Angelini C."/>
            <person name="Antonin V."/>
            <person name="Barry K.W."/>
            <person name="Bougher N.L."/>
            <person name="Buchanan P."/>
            <person name="Buyck B."/>
            <person name="Bense V."/>
            <person name="Catcheside P."/>
            <person name="Chovatia M."/>
            <person name="Cooper J."/>
            <person name="Damon W."/>
            <person name="Desjardin D."/>
            <person name="Finy P."/>
            <person name="Geml J."/>
            <person name="Haridas S."/>
            <person name="Hughes K."/>
            <person name="Justo A."/>
            <person name="Karasinski D."/>
            <person name="Kautmanova I."/>
            <person name="Kiss B."/>
            <person name="Kocsube S."/>
            <person name="Kotiranta H."/>
            <person name="LaButti K.M."/>
            <person name="Lechner B.E."/>
            <person name="Liimatainen K."/>
            <person name="Lipzen A."/>
            <person name="Lukacs Z."/>
            <person name="Mihaltcheva S."/>
            <person name="Morgado L.N."/>
            <person name="Niskanen T."/>
            <person name="Noordeloos M.E."/>
            <person name="Ohm R.A."/>
            <person name="Ortiz-Santana B."/>
            <person name="Ovrebo C."/>
            <person name="Racz N."/>
            <person name="Riley R."/>
            <person name="Savchenko A."/>
            <person name="Shiryaev A."/>
            <person name="Soop K."/>
            <person name="Spirin V."/>
            <person name="Szebenyi C."/>
            <person name="Tomsovsky M."/>
            <person name="Tulloss R.E."/>
            <person name="Uehling J."/>
            <person name="Grigoriev I.V."/>
            <person name="Vagvolgyi C."/>
            <person name="Papp T."/>
            <person name="Martin F.M."/>
            <person name="Miettinen O."/>
            <person name="Hibbett D.S."/>
            <person name="Nagy L.G."/>
        </authorList>
    </citation>
    <scope>NUCLEOTIDE SEQUENCE [LARGE SCALE GENOMIC DNA]</scope>
    <source>
        <strain evidence="1 2">CBS 309.79</strain>
    </source>
</reference>
<dbReference type="EMBL" id="ML178819">
    <property type="protein sequence ID" value="TFL03779.1"/>
    <property type="molecule type" value="Genomic_DNA"/>
</dbReference>
<sequence>MSQIISAGFRSRITSLPHSEAQLSIERAIYDLKQFQNEVCARTMSLPKELLSIILLLAVHPGSNSFNSVTKWQHRVAISSVCRAWCSLALALSAFWSTISIESKKVVAEMLKRSQKHPLSV</sequence>
<keyword evidence="2" id="KW-1185">Reference proteome</keyword>
<accession>A0A5C3QU02</accession>
<dbReference type="OrthoDB" id="2690721at2759"/>